<keyword evidence="1" id="KW-0732">Signal</keyword>
<proteinExistence type="predicted"/>
<evidence type="ECO:0000313" key="2">
    <source>
        <dbReference type="EMBL" id="VYT74828.1"/>
    </source>
</evidence>
<dbReference type="InterPro" id="IPR015943">
    <property type="entry name" value="WD40/YVTN_repeat-like_dom_sf"/>
</dbReference>
<accession>A0A6N2ZA20</accession>
<evidence type="ECO:0000256" key="1">
    <source>
        <dbReference type="SAM" id="SignalP"/>
    </source>
</evidence>
<dbReference type="RefSeq" id="WP_021641586.1">
    <property type="nucleotide sequence ID" value="NZ_CACRUA010000006.1"/>
</dbReference>
<dbReference type="Gene3D" id="2.130.10.10">
    <property type="entry name" value="YVTN repeat-like/Quinoprotein amine dehydrogenase"/>
    <property type="match status" value="1"/>
</dbReference>
<dbReference type="PROSITE" id="PS51257">
    <property type="entry name" value="PROKAR_LIPOPROTEIN"/>
    <property type="match status" value="1"/>
</dbReference>
<feature type="chain" id="PRO_5026907753" description="DUF5050 domain-containing protein" evidence="1">
    <location>
        <begin position="26"/>
        <end position="281"/>
    </location>
</feature>
<gene>
    <name evidence="2" type="ORF">CSLFYP84_00479</name>
</gene>
<sequence length="281" mass="31193">MKRNAGCAVMIILGMLLAGCGNHTAAESTGMPEPDISSQEKNISMAAPADLGAIRQIHMENPSWEYYCATEPASLAAPLKLTKLTQEANQITDTDDWFEKNNLSLNVEDSGKYGLGIPSDENGGKCRIQVVDGEKGEVFELDFSDFEYAGDFKQSEKEFVRQQIRYAQVKDHILYLSIGHLTYAESSPHNAYVAAVDLAEKKLLWKSQPLVSNAANFVIKGDVLLCGYGFTAEPDYIYQLDLGSGKVIDKTAVKSKADYLILKDNILYVRTYNTDYTFRIE</sequence>
<dbReference type="AlphaFoldDB" id="A0A6N2ZA20"/>
<reference evidence="2" key="1">
    <citation type="submission" date="2019-11" db="EMBL/GenBank/DDBJ databases">
        <authorList>
            <person name="Feng L."/>
        </authorList>
    </citation>
    <scope>NUCLEOTIDE SEQUENCE</scope>
    <source>
        <strain evidence="2">CsymbiosumLFYP84</strain>
    </source>
</reference>
<organism evidence="2">
    <name type="scientific">Clostridium symbiosum</name>
    <name type="common">Bacteroides symbiosus</name>
    <dbReference type="NCBI Taxonomy" id="1512"/>
    <lineage>
        <taxon>Bacteria</taxon>
        <taxon>Bacillati</taxon>
        <taxon>Bacillota</taxon>
        <taxon>Clostridia</taxon>
        <taxon>Lachnospirales</taxon>
        <taxon>Lachnospiraceae</taxon>
        <taxon>Otoolea</taxon>
    </lineage>
</organism>
<dbReference type="EMBL" id="CACRUA010000006">
    <property type="protein sequence ID" value="VYT74828.1"/>
    <property type="molecule type" value="Genomic_DNA"/>
</dbReference>
<evidence type="ECO:0008006" key="3">
    <source>
        <dbReference type="Google" id="ProtNLM"/>
    </source>
</evidence>
<name>A0A6N2ZA20_CLOSY</name>
<protein>
    <recommendedName>
        <fullName evidence="3">DUF5050 domain-containing protein</fullName>
    </recommendedName>
</protein>
<feature type="signal peptide" evidence="1">
    <location>
        <begin position="1"/>
        <end position="25"/>
    </location>
</feature>